<evidence type="ECO:0000313" key="2">
    <source>
        <dbReference type="Proteomes" id="UP001501771"/>
    </source>
</evidence>
<proteinExistence type="predicted"/>
<name>A0ABP5L0N0_9ACTN</name>
<dbReference type="EMBL" id="BAAAQR010000002">
    <property type="protein sequence ID" value="GAA2140017.1"/>
    <property type="molecule type" value="Genomic_DNA"/>
</dbReference>
<dbReference type="Proteomes" id="UP001501771">
    <property type="component" value="Unassembled WGS sequence"/>
</dbReference>
<organism evidence="1 2">
    <name type="scientific">Nocardioides koreensis</name>
    <dbReference type="NCBI Taxonomy" id="433651"/>
    <lineage>
        <taxon>Bacteria</taxon>
        <taxon>Bacillati</taxon>
        <taxon>Actinomycetota</taxon>
        <taxon>Actinomycetes</taxon>
        <taxon>Propionibacteriales</taxon>
        <taxon>Nocardioidaceae</taxon>
        <taxon>Nocardioides</taxon>
    </lineage>
</organism>
<gene>
    <name evidence="1" type="ORF">GCM10009844_09290</name>
</gene>
<dbReference type="RefSeq" id="WP_344148319.1">
    <property type="nucleotide sequence ID" value="NZ_BAAAQR010000002.1"/>
</dbReference>
<protein>
    <recommendedName>
        <fullName evidence="3">Knr4/Smi1-like domain-containing protein</fullName>
    </recommendedName>
</protein>
<comment type="caution">
    <text evidence="1">The sequence shown here is derived from an EMBL/GenBank/DDBJ whole genome shotgun (WGS) entry which is preliminary data.</text>
</comment>
<evidence type="ECO:0000313" key="1">
    <source>
        <dbReference type="EMBL" id="GAA2140017.1"/>
    </source>
</evidence>
<accession>A0ABP5L0N0</accession>
<reference evidence="2" key="1">
    <citation type="journal article" date="2019" name="Int. J. Syst. Evol. Microbiol.">
        <title>The Global Catalogue of Microorganisms (GCM) 10K type strain sequencing project: providing services to taxonomists for standard genome sequencing and annotation.</title>
        <authorList>
            <consortium name="The Broad Institute Genomics Platform"/>
            <consortium name="The Broad Institute Genome Sequencing Center for Infectious Disease"/>
            <person name="Wu L."/>
            <person name="Ma J."/>
        </authorList>
    </citation>
    <scope>NUCLEOTIDE SEQUENCE [LARGE SCALE GENOMIC DNA]</scope>
    <source>
        <strain evidence="2">JCM 16022</strain>
    </source>
</reference>
<evidence type="ECO:0008006" key="3">
    <source>
        <dbReference type="Google" id="ProtNLM"/>
    </source>
</evidence>
<sequence length="199" mass="21483">MTELSTLLSQLHELLGTTGAPVAEHLRPGTSADRVEAVMHGFGLDVDPDIVTWFSWHDGTDTPAAASPPGSLLASPLNHLLGGLHLPTLDQVATDLAAARELEPFPEQPLILGPGWFPFLEFTDGWLVCVDTRAAASPAPVYVWDTGAGYDLTTLQPWFPSVNELAATIVEAYQSGNIDPRELVLDFDRLPASARRLSY</sequence>
<keyword evidence="2" id="KW-1185">Reference proteome</keyword>